<evidence type="ECO:0000313" key="3">
    <source>
        <dbReference type="Proteomes" id="UP001233999"/>
    </source>
</evidence>
<dbReference type="AlphaFoldDB" id="A0AAD7Z881"/>
<keyword evidence="1" id="KW-1133">Transmembrane helix</keyword>
<dbReference type="EMBL" id="JASPKZ010009821">
    <property type="protein sequence ID" value="KAJ9575763.1"/>
    <property type="molecule type" value="Genomic_DNA"/>
</dbReference>
<feature type="transmembrane region" description="Helical" evidence="1">
    <location>
        <begin position="73"/>
        <end position="94"/>
    </location>
</feature>
<sequence>GGKAYTNAIQEAIHIISEKQAKEIEEEEEIRQLHIQEWKADMEYMLREILTGLSKGGQLNMRMLVRVIYNEDILSLHCLIILYVVDLIFLYVLIFQINMSFYCLLDLSRYIKAGLNCPCVTRQTKPWKDSPNMNFKCYCFKRKVCDFDSIIFSPEFKCDIGMHLCLHPANNTVYKHVCDAQYYADSPVFQLNSLVDSIKFLFSAIENITNEVTKLDPKYCNRSNSR</sequence>
<feature type="non-terminal residue" evidence="2">
    <location>
        <position position="226"/>
    </location>
</feature>
<reference evidence="2" key="2">
    <citation type="submission" date="2023-05" db="EMBL/GenBank/DDBJ databases">
        <authorList>
            <person name="Fouks B."/>
        </authorList>
    </citation>
    <scope>NUCLEOTIDE SEQUENCE</scope>
    <source>
        <strain evidence="2">Stay&amp;Tobe</strain>
        <tissue evidence="2">Testes</tissue>
    </source>
</reference>
<evidence type="ECO:0000256" key="1">
    <source>
        <dbReference type="SAM" id="Phobius"/>
    </source>
</evidence>
<comment type="caution">
    <text evidence="2">The sequence shown here is derived from an EMBL/GenBank/DDBJ whole genome shotgun (WGS) entry which is preliminary data.</text>
</comment>
<name>A0AAD7Z881_DIPPU</name>
<keyword evidence="1" id="KW-0472">Membrane</keyword>
<accession>A0AAD7Z881</accession>
<gene>
    <name evidence="2" type="ORF">L9F63_007409</name>
</gene>
<feature type="non-terminal residue" evidence="2">
    <location>
        <position position="1"/>
    </location>
</feature>
<keyword evidence="3" id="KW-1185">Reference proteome</keyword>
<evidence type="ECO:0000313" key="2">
    <source>
        <dbReference type="EMBL" id="KAJ9575763.1"/>
    </source>
</evidence>
<proteinExistence type="predicted"/>
<keyword evidence="1" id="KW-0812">Transmembrane</keyword>
<protein>
    <submittedName>
        <fullName evidence="2">Uncharacterized protein</fullName>
    </submittedName>
</protein>
<organism evidence="2 3">
    <name type="scientific">Diploptera punctata</name>
    <name type="common">Pacific beetle cockroach</name>
    <dbReference type="NCBI Taxonomy" id="6984"/>
    <lineage>
        <taxon>Eukaryota</taxon>
        <taxon>Metazoa</taxon>
        <taxon>Ecdysozoa</taxon>
        <taxon>Arthropoda</taxon>
        <taxon>Hexapoda</taxon>
        <taxon>Insecta</taxon>
        <taxon>Pterygota</taxon>
        <taxon>Neoptera</taxon>
        <taxon>Polyneoptera</taxon>
        <taxon>Dictyoptera</taxon>
        <taxon>Blattodea</taxon>
        <taxon>Blaberoidea</taxon>
        <taxon>Blaberidae</taxon>
        <taxon>Diplopterinae</taxon>
        <taxon>Diploptera</taxon>
    </lineage>
</organism>
<dbReference type="Proteomes" id="UP001233999">
    <property type="component" value="Unassembled WGS sequence"/>
</dbReference>
<reference evidence="2" key="1">
    <citation type="journal article" date="2023" name="IScience">
        <title>Live-bearing cockroach genome reveals convergent evolutionary mechanisms linked to viviparity in insects and beyond.</title>
        <authorList>
            <person name="Fouks B."/>
            <person name="Harrison M.C."/>
            <person name="Mikhailova A.A."/>
            <person name="Marchal E."/>
            <person name="English S."/>
            <person name="Carruthers M."/>
            <person name="Jennings E.C."/>
            <person name="Chiamaka E.L."/>
            <person name="Frigard R.A."/>
            <person name="Pippel M."/>
            <person name="Attardo G.M."/>
            <person name="Benoit J.B."/>
            <person name="Bornberg-Bauer E."/>
            <person name="Tobe S.S."/>
        </authorList>
    </citation>
    <scope>NUCLEOTIDE SEQUENCE</scope>
    <source>
        <strain evidence="2">Stay&amp;Tobe</strain>
    </source>
</reference>